<dbReference type="GO" id="GO:0004674">
    <property type="term" value="F:protein serine/threonine kinase activity"/>
    <property type="evidence" value="ECO:0007669"/>
    <property type="project" value="UniProtKB-KW"/>
</dbReference>
<keyword evidence="2 5" id="KW-0547">Nucleotide-binding</keyword>
<feature type="domain" description="Protein kinase" evidence="7">
    <location>
        <begin position="11"/>
        <end position="282"/>
    </location>
</feature>
<dbReference type="CDD" id="cd14014">
    <property type="entry name" value="STKc_PknB_like"/>
    <property type="match status" value="1"/>
</dbReference>
<evidence type="ECO:0000256" key="2">
    <source>
        <dbReference type="ARBA" id="ARBA00022741"/>
    </source>
</evidence>
<dbReference type="Gene3D" id="3.30.200.20">
    <property type="entry name" value="Phosphorylase Kinase, domain 1"/>
    <property type="match status" value="1"/>
</dbReference>
<evidence type="ECO:0000313" key="9">
    <source>
        <dbReference type="Proteomes" id="UP001374803"/>
    </source>
</evidence>
<dbReference type="InterPro" id="IPR000719">
    <property type="entry name" value="Prot_kinase_dom"/>
</dbReference>
<keyword evidence="6" id="KW-0812">Transmembrane</keyword>
<evidence type="ECO:0000313" key="8">
    <source>
        <dbReference type="EMBL" id="WXB01758.1"/>
    </source>
</evidence>
<dbReference type="PROSITE" id="PS00108">
    <property type="entry name" value="PROTEIN_KINASE_ST"/>
    <property type="match status" value="1"/>
</dbReference>
<dbReference type="PROSITE" id="PS50011">
    <property type="entry name" value="PROTEIN_KINASE_DOM"/>
    <property type="match status" value="1"/>
</dbReference>
<dbReference type="InterPro" id="IPR017441">
    <property type="entry name" value="Protein_kinase_ATP_BS"/>
</dbReference>
<gene>
    <name evidence="8" type="ORF">LVJ94_33185</name>
</gene>
<protein>
    <submittedName>
        <fullName evidence="8">Serine/threonine protein kinase</fullName>
    </submittedName>
</protein>
<keyword evidence="6" id="KW-0472">Membrane</keyword>
<dbReference type="EMBL" id="CP089983">
    <property type="protein sequence ID" value="WXB01758.1"/>
    <property type="molecule type" value="Genomic_DNA"/>
</dbReference>
<evidence type="ECO:0000256" key="6">
    <source>
        <dbReference type="SAM" id="Phobius"/>
    </source>
</evidence>
<sequence>MLLAGDTFDRFRIEGKLGEGGMGLVYRAYDPMLRRQVALKVVRPEVAQTAVATRLMREGRAAASLNHPNAIGIFDVGTFNGIPYIVMELVSGHLLSAFMGDERVGMRQRLAWLAQIARGLDAAHRQGLVHRDVKPENVMVCNSGEIKLFDFGVVKRMSSLANISNATDPMEKTRTGIVMGTPLYMAPEQALGDAVDGRSDQFAWGTLAYELLSGGIHPTTTNNPRRLPVAFAILREQPRPLSEVASRLPDGVAAIVMKALAKAPSSRFATMAEIYSALDAIILRMDGASSRTTPTTPIQRVRRSRFRQLGLAAAALGLVAVVLFLSHIFGP</sequence>
<dbReference type="PROSITE" id="PS00107">
    <property type="entry name" value="PROTEIN_KINASE_ATP"/>
    <property type="match status" value="1"/>
</dbReference>
<accession>A0ABZ2KSY4</accession>
<dbReference type="SUPFAM" id="SSF56112">
    <property type="entry name" value="Protein kinase-like (PK-like)"/>
    <property type="match status" value="1"/>
</dbReference>
<keyword evidence="1" id="KW-0808">Transferase</keyword>
<name>A0ABZ2KSY4_9BACT</name>
<keyword evidence="4 5" id="KW-0067">ATP-binding</keyword>
<dbReference type="PANTHER" id="PTHR43289">
    <property type="entry name" value="MITOGEN-ACTIVATED PROTEIN KINASE KINASE KINASE 20-RELATED"/>
    <property type="match status" value="1"/>
</dbReference>
<reference evidence="8" key="1">
    <citation type="submission" date="2021-12" db="EMBL/GenBank/DDBJ databases">
        <title>Discovery of the Pendulisporaceae a myxobacterial family with distinct sporulation behavior and unique specialized metabolism.</title>
        <authorList>
            <person name="Garcia R."/>
            <person name="Popoff A."/>
            <person name="Bader C.D."/>
            <person name="Loehr J."/>
            <person name="Walesch S."/>
            <person name="Walt C."/>
            <person name="Boldt J."/>
            <person name="Bunk B."/>
            <person name="Haeckl F.J.F.P.J."/>
            <person name="Gunesch A.P."/>
            <person name="Birkelbach J."/>
            <person name="Nuebel U."/>
            <person name="Pietschmann T."/>
            <person name="Bach T."/>
            <person name="Mueller R."/>
        </authorList>
    </citation>
    <scope>NUCLEOTIDE SEQUENCE</scope>
    <source>
        <strain evidence="8">MSr11367</strain>
    </source>
</reference>
<feature type="transmembrane region" description="Helical" evidence="6">
    <location>
        <begin position="309"/>
        <end position="329"/>
    </location>
</feature>
<keyword evidence="3 8" id="KW-0418">Kinase</keyword>
<keyword evidence="8" id="KW-0723">Serine/threonine-protein kinase</keyword>
<feature type="binding site" evidence="5">
    <location>
        <position position="40"/>
    </location>
    <ligand>
        <name>ATP</name>
        <dbReference type="ChEBI" id="CHEBI:30616"/>
    </ligand>
</feature>
<organism evidence="8 9">
    <name type="scientific">Pendulispora rubella</name>
    <dbReference type="NCBI Taxonomy" id="2741070"/>
    <lineage>
        <taxon>Bacteria</taxon>
        <taxon>Pseudomonadati</taxon>
        <taxon>Myxococcota</taxon>
        <taxon>Myxococcia</taxon>
        <taxon>Myxococcales</taxon>
        <taxon>Sorangiineae</taxon>
        <taxon>Pendulisporaceae</taxon>
        <taxon>Pendulispora</taxon>
    </lineage>
</organism>
<evidence type="ECO:0000256" key="3">
    <source>
        <dbReference type="ARBA" id="ARBA00022777"/>
    </source>
</evidence>
<proteinExistence type="predicted"/>
<dbReference type="SMART" id="SM00220">
    <property type="entry name" value="S_TKc"/>
    <property type="match status" value="1"/>
</dbReference>
<keyword evidence="6" id="KW-1133">Transmembrane helix</keyword>
<dbReference type="InterPro" id="IPR008271">
    <property type="entry name" value="Ser/Thr_kinase_AS"/>
</dbReference>
<evidence type="ECO:0000259" key="7">
    <source>
        <dbReference type="PROSITE" id="PS50011"/>
    </source>
</evidence>
<dbReference type="RefSeq" id="WP_394831377.1">
    <property type="nucleotide sequence ID" value="NZ_CP089929.1"/>
</dbReference>
<keyword evidence="9" id="KW-1185">Reference proteome</keyword>
<dbReference type="Gene3D" id="1.10.510.10">
    <property type="entry name" value="Transferase(Phosphotransferase) domain 1"/>
    <property type="match status" value="1"/>
</dbReference>
<evidence type="ECO:0000256" key="1">
    <source>
        <dbReference type="ARBA" id="ARBA00022679"/>
    </source>
</evidence>
<evidence type="ECO:0000256" key="4">
    <source>
        <dbReference type="ARBA" id="ARBA00022840"/>
    </source>
</evidence>
<dbReference type="InterPro" id="IPR011009">
    <property type="entry name" value="Kinase-like_dom_sf"/>
</dbReference>
<dbReference type="Pfam" id="PF00069">
    <property type="entry name" value="Pkinase"/>
    <property type="match status" value="1"/>
</dbReference>
<dbReference type="PANTHER" id="PTHR43289:SF6">
    <property type="entry name" value="SERINE_THREONINE-PROTEIN KINASE NEKL-3"/>
    <property type="match status" value="1"/>
</dbReference>
<evidence type="ECO:0000256" key="5">
    <source>
        <dbReference type="PROSITE-ProRule" id="PRU10141"/>
    </source>
</evidence>
<dbReference type="Proteomes" id="UP001374803">
    <property type="component" value="Chromosome"/>
</dbReference>